<comment type="caution">
    <text evidence="1">The sequence shown here is derived from an EMBL/GenBank/DDBJ whole genome shotgun (WGS) entry which is preliminary data.</text>
</comment>
<protein>
    <submittedName>
        <fullName evidence="1">Uncharacterized protein</fullName>
    </submittedName>
</protein>
<name>A0ABQ5H976_9ASTR</name>
<reference evidence="1" key="2">
    <citation type="submission" date="2022-01" db="EMBL/GenBank/DDBJ databases">
        <authorList>
            <person name="Yamashiro T."/>
            <person name="Shiraishi A."/>
            <person name="Satake H."/>
            <person name="Nakayama K."/>
        </authorList>
    </citation>
    <scope>NUCLEOTIDE SEQUENCE</scope>
</reference>
<dbReference type="EMBL" id="BQNB010019357">
    <property type="protein sequence ID" value="GJT84421.1"/>
    <property type="molecule type" value="Genomic_DNA"/>
</dbReference>
<gene>
    <name evidence="1" type="ORF">Tco_1058763</name>
</gene>
<keyword evidence="2" id="KW-1185">Reference proteome</keyword>
<evidence type="ECO:0000313" key="1">
    <source>
        <dbReference type="EMBL" id="GJT84421.1"/>
    </source>
</evidence>
<feature type="non-terminal residue" evidence="1">
    <location>
        <position position="1"/>
    </location>
</feature>
<organism evidence="1 2">
    <name type="scientific">Tanacetum coccineum</name>
    <dbReference type="NCBI Taxonomy" id="301880"/>
    <lineage>
        <taxon>Eukaryota</taxon>
        <taxon>Viridiplantae</taxon>
        <taxon>Streptophyta</taxon>
        <taxon>Embryophyta</taxon>
        <taxon>Tracheophyta</taxon>
        <taxon>Spermatophyta</taxon>
        <taxon>Magnoliopsida</taxon>
        <taxon>eudicotyledons</taxon>
        <taxon>Gunneridae</taxon>
        <taxon>Pentapetalae</taxon>
        <taxon>asterids</taxon>
        <taxon>campanulids</taxon>
        <taxon>Asterales</taxon>
        <taxon>Asteraceae</taxon>
        <taxon>Asteroideae</taxon>
        <taxon>Anthemideae</taxon>
        <taxon>Anthemidinae</taxon>
        <taxon>Tanacetum</taxon>
    </lineage>
</organism>
<dbReference type="Proteomes" id="UP001151760">
    <property type="component" value="Unassembled WGS sequence"/>
</dbReference>
<accession>A0ABQ5H976</accession>
<evidence type="ECO:0000313" key="2">
    <source>
        <dbReference type="Proteomes" id="UP001151760"/>
    </source>
</evidence>
<proteinExistence type="predicted"/>
<sequence>KKPHAPLWVAAGGGGGFGDDGDATVMMTGWLWWCVGDCGGNDVVRGIGKVGMATAW</sequence>
<reference evidence="1" key="1">
    <citation type="journal article" date="2022" name="Int. J. Mol. Sci.">
        <title>Draft Genome of Tanacetum Coccineum: Genomic Comparison of Closely Related Tanacetum-Family Plants.</title>
        <authorList>
            <person name="Yamashiro T."/>
            <person name="Shiraishi A."/>
            <person name="Nakayama K."/>
            <person name="Satake H."/>
        </authorList>
    </citation>
    <scope>NUCLEOTIDE SEQUENCE</scope>
</reference>